<keyword evidence="2" id="KW-0732">Signal</keyword>
<feature type="chain" id="PRO_5020041513" evidence="2">
    <location>
        <begin position="26"/>
        <end position="110"/>
    </location>
</feature>
<name>A0A4D5RV48_IXOSC</name>
<feature type="compositionally biased region" description="Polar residues" evidence="1">
    <location>
        <begin position="89"/>
        <end position="102"/>
    </location>
</feature>
<dbReference type="EMBL" id="GHJT01007229">
    <property type="protein sequence ID" value="MOY41200.1"/>
    <property type="molecule type" value="Transcribed_RNA"/>
</dbReference>
<protein>
    <submittedName>
        <fullName evidence="3">Putative secreted protein</fullName>
    </submittedName>
</protein>
<evidence type="ECO:0000313" key="3">
    <source>
        <dbReference type="EMBL" id="MOY41200.1"/>
    </source>
</evidence>
<dbReference type="VEuPathDB" id="VectorBase:ISCP_015940"/>
<reference evidence="3" key="1">
    <citation type="submission" date="2019-04" db="EMBL/GenBank/DDBJ databases">
        <title>An insight into the mialome of Ixodes scapularis.</title>
        <authorList>
            <person name="Ribeiro J.M."/>
            <person name="Mather T.N."/>
            <person name="Karim S."/>
        </authorList>
    </citation>
    <scope>NUCLEOTIDE SEQUENCE</scope>
</reference>
<feature type="region of interest" description="Disordered" evidence="1">
    <location>
        <begin position="86"/>
        <end position="110"/>
    </location>
</feature>
<dbReference type="AlphaFoldDB" id="A0A4D5RV48"/>
<accession>A0A4D5RV48</accession>
<proteinExistence type="predicted"/>
<feature type="signal peptide" evidence="2">
    <location>
        <begin position="1"/>
        <end position="25"/>
    </location>
</feature>
<evidence type="ECO:0000256" key="1">
    <source>
        <dbReference type="SAM" id="MobiDB-lite"/>
    </source>
</evidence>
<sequence length="110" mass="12367">MTKRRFASLRLWVLGLAFLLVVINAQTAEPKENWREVISCPNHDYYDAALGKCVSEPKENWREIISCPNHDYYDADLGKCVSIYGPDSTEPSQAPISRTPPSTEIAGKPQ</sequence>
<evidence type="ECO:0000256" key="2">
    <source>
        <dbReference type="SAM" id="SignalP"/>
    </source>
</evidence>
<organism evidence="3">
    <name type="scientific">Ixodes scapularis</name>
    <name type="common">Black-legged tick</name>
    <name type="synonym">Deer tick</name>
    <dbReference type="NCBI Taxonomy" id="6945"/>
    <lineage>
        <taxon>Eukaryota</taxon>
        <taxon>Metazoa</taxon>
        <taxon>Ecdysozoa</taxon>
        <taxon>Arthropoda</taxon>
        <taxon>Chelicerata</taxon>
        <taxon>Arachnida</taxon>
        <taxon>Acari</taxon>
        <taxon>Parasitiformes</taxon>
        <taxon>Ixodida</taxon>
        <taxon>Ixodoidea</taxon>
        <taxon>Ixodidae</taxon>
        <taxon>Ixodinae</taxon>
        <taxon>Ixodes</taxon>
    </lineage>
</organism>